<evidence type="ECO:0000313" key="1">
    <source>
        <dbReference type="EMBL" id="OHA71250.1"/>
    </source>
</evidence>
<comment type="caution">
    <text evidence="1">The sequence shown here is derived from an EMBL/GenBank/DDBJ whole genome shotgun (WGS) entry which is preliminary data.</text>
</comment>
<gene>
    <name evidence="1" type="ORF">A3F15_00015</name>
</gene>
<evidence type="ECO:0008006" key="3">
    <source>
        <dbReference type="Google" id="ProtNLM"/>
    </source>
</evidence>
<dbReference type="AlphaFoldDB" id="A0A1G2REJ0"/>
<dbReference type="Gene3D" id="2.40.10.120">
    <property type="match status" value="1"/>
</dbReference>
<sequence length="239" mass="25992">MGKNILKVAALFIIGMVGGIFADQIFWPYFVERPLFFGYRLDNQPIYINEQKEVIIQENVALQDAVEKVKKIVVGVRSTTGTGVIFEGSALIVSADGLLVTFSNLAPQGSKIELFWDGQSRSFQVLKRDQKENLVLIKMEESDLPTAGFADLERLRLGSRIFLAGVVFNAKKLPISVVNEGVIRSIDGDSVQTTITDGKIVAGSPVFDIEGKVLGLSVVGKNGEISALSISKIKSFIGL</sequence>
<dbReference type="Pfam" id="PF13365">
    <property type="entry name" value="Trypsin_2"/>
    <property type="match status" value="1"/>
</dbReference>
<name>A0A1G2REJ0_9BACT</name>
<dbReference type="EMBL" id="MHUC01000007">
    <property type="protein sequence ID" value="OHA71250.1"/>
    <property type="molecule type" value="Genomic_DNA"/>
</dbReference>
<dbReference type="SUPFAM" id="SSF50494">
    <property type="entry name" value="Trypsin-like serine proteases"/>
    <property type="match status" value="1"/>
</dbReference>
<dbReference type="STRING" id="1802457.A3F15_00015"/>
<dbReference type="Proteomes" id="UP000177078">
    <property type="component" value="Unassembled WGS sequence"/>
</dbReference>
<dbReference type="InterPro" id="IPR009003">
    <property type="entry name" value="Peptidase_S1_PA"/>
</dbReference>
<evidence type="ECO:0000313" key="2">
    <source>
        <dbReference type="Proteomes" id="UP000177078"/>
    </source>
</evidence>
<organism evidence="1 2">
    <name type="scientific">Candidatus Wildermuthbacteria bacterium RIFCSPHIGHO2_12_FULL_40_12</name>
    <dbReference type="NCBI Taxonomy" id="1802457"/>
    <lineage>
        <taxon>Bacteria</taxon>
        <taxon>Candidatus Wildermuthiibacteriota</taxon>
    </lineage>
</organism>
<accession>A0A1G2REJ0</accession>
<protein>
    <recommendedName>
        <fullName evidence="3">Serine protease</fullName>
    </recommendedName>
</protein>
<reference evidence="1 2" key="1">
    <citation type="journal article" date="2016" name="Nat. Commun.">
        <title>Thousands of microbial genomes shed light on interconnected biogeochemical processes in an aquifer system.</title>
        <authorList>
            <person name="Anantharaman K."/>
            <person name="Brown C.T."/>
            <person name="Hug L.A."/>
            <person name="Sharon I."/>
            <person name="Castelle C.J."/>
            <person name="Probst A.J."/>
            <person name="Thomas B.C."/>
            <person name="Singh A."/>
            <person name="Wilkins M.J."/>
            <person name="Karaoz U."/>
            <person name="Brodie E.L."/>
            <person name="Williams K.H."/>
            <person name="Hubbard S.S."/>
            <person name="Banfield J.F."/>
        </authorList>
    </citation>
    <scope>NUCLEOTIDE SEQUENCE [LARGE SCALE GENOMIC DNA]</scope>
</reference>
<proteinExistence type="predicted"/>